<proteinExistence type="predicted"/>
<gene>
    <name evidence="4" type="ORF">HFQ381_LOCUS23399</name>
    <name evidence="3" type="ORF">UJA718_LOCUS13858</name>
</gene>
<evidence type="ECO:0000256" key="1">
    <source>
        <dbReference type="PROSITE-ProRule" id="PRU00076"/>
    </source>
</evidence>
<evidence type="ECO:0000259" key="2">
    <source>
        <dbReference type="PROSITE" id="PS50026"/>
    </source>
</evidence>
<keyword evidence="1" id="KW-1015">Disulfide bond</keyword>
<organism evidence="3 5">
    <name type="scientific">Rotaria socialis</name>
    <dbReference type="NCBI Taxonomy" id="392032"/>
    <lineage>
        <taxon>Eukaryota</taxon>
        <taxon>Metazoa</taxon>
        <taxon>Spiralia</taxon>
        <taxon>Gnathifera</taxon>
        <taxon>Rotifera</taxon>
        <taxon>Eurotatoria</taxon>
        <taxon>Bdelloidea</taxon>
        <taxon>Philodinida</taxon>
        <taxon>Philodinidae</taxon>
        <taxon>Rotaria</taxon>
    </lineage>
</organism>
<feature type="domain" description="EGF-like" evidence="2">
    <location>
        <begin position="51"/>
        <end position="83"/>
    </location>
</feature>
<dbReference type="EMBL" id="CAJOBO010002324">
    <property type="protein sequence ID" value="CAF4444647.1"/>
    <property type="molecule type" value="Genomic_DNA"/>
</dbReference>
<evidence type="ECO:0000313" key="3">
    <source>
        <dbReference type="EMBL" id="CAF4320883.1"/>
    </source>
</evidence>
<dbReference type="PROSITE" id="PS00022">
    <property type="entry name" value="EGF_1"/>
    <property type="match status" value="1"/>
</dbReference>
<evidence type="ECO:0000313" key="5">
    <source>
        <dbReference type="Proteomes" id="UP000663873"/>
    </source>
</evidence>
<dbReference type="Proteomes" id="UP000663873">
    <property type="component" value="Unassembled WGS sequence"/>
</dbReference>
<keyword evidence="5" id="KW-1185">Reference proteome</keyword>
<feature type="disulfide bond" evidence="1">
    <location>
        <begin position="55"/>
        <end position="65"/>
    </location>
</feature>
<comment type="caution">
    <text evidence="3">The sequence shown here is derived from an EMBL/GenBank/DDBJ whole genome shotgun (WGS) entry which is preliminary data.</text>
</comment>
<dbReference type="Gene3D" id="2.10.25.10">
    <property type="entry name" value="Laminin"/>
    <property type="match status" value="1"/>
</dbReference>
<dbReference type="InterPro" id="IPR000742">
    <property type="entry name" value="EGF"/>
</dbReference>
<sequence>MLFDLLINYNCWTFAYVKDHNIGVYSNDDFYIFRPVEGFYLQDDSEEFIAEQEPCNAGCKNGGQCFLSSFCICPKGFSGRYCEVSLNEQCGTFPSMTTMEIDCVLCICYNGLFMCDTQPIGLCHRKSDIFLTRTMRIKRALKMIQYRFKNIKSFEPMKKFNVTLDDDTQLIHLNGYRIVLNHSSSKLSSYFVIFLCLLSIYWLK</sequence>
<dbReference type="EMBL" id="CAJOBP010001911">
    <property type="protein sequence ID" value="CAF4320883.1"/>
    <property type="molecule type" value="Genomic_DNA"/>
</dbReference>
<dbReference type="CDD" id="cd00054">
    <property type="entry name" value="EGF_CA"/>
    <property type="match status" value="1"/>
</dbReference>
<keyword evidence="1" id="KW-0245">EGF-like domain</keyword>
<evidence type="ECO:0000313" key="4">
    <source>
        <dbReference type="EMBL" id="CAF4444647.1"/>
    </source>
</evidence>
<dbReference type="AlphaFoldDB" id="A0A820JAI7"/>
<reference evidence="3" key="1">
    <citation type="submission" date="2021-02" db="EMBL/GenBank/DDBJ databases">
        <authorList>
            <person name="Nowell W R."/>
        </authorList>
    </citation>
    <scope>NUCLEOTIDE SEQUENCE</scope>
</reference>
<dbReference type="PROSITE" id="PS50026">
    <property type="entry name" value="EGF_3"/>
    <property type="match status" value="1"/>
</dbReference>
<comment type="caution">
    <text evidence="1">Lacks conserved residue(s) required for the propagation of feature annotation.</text>
</comment>
<feature type="disulfide bond" evidence="1">
    <location>
        <begin position="73"/>
        <end position="82"/>
    </location>
</feature>
<dbReference type="SMART" id="SM00181">
    <property type="entry name" value="EGF"/>
    <property type="match status" value="1"/>
</dbReference>
<protein>
    <recommendedName>
        <fullName evidence="2">EGF-like domain-containing protein</fullName>
    </recommendedName>
</protein>
<dbReference type="Proteomes" id="UP000663851">
    <property type="component" value="Unassembled WGS sequence"/>
</dbReference>
<dbReference type="PROSITE" id="PS01186">
    <property type="entry name" value="EGF_2"/>
    <property type="match status" value="1"/>
</dbReference>
<dbReference type="SUPFAM" id="SSF57196">
    <property type="entry name" value="EGF/Laminin"/>
    <property type="match status" value="1"/>
</dbReference>
<accession>A0A820JAI7</accession>
<name>A0A820JAI7_9BILA</name>